<dbReference type="InterPro" id="IPR017998">
    <property type="entry name" value="Chaperone_TCP-1"/>
</dbReference>
<dbReference type="AlphaFoldDB" id="A0A9Q0Q340"/>
<keyword evidence="3" id="KW-0143">Chaperone</keyword>
<evidence type="ECO:0000256" key="1">
    <source>
        <dbReference type="ARBA" id="ARBA00022741"/>
    </source>
</evidence>
<dbReference type="EMBL" id="JAPFFK010000017">
    <property type="protein sequence ID" value="KAJ6699148.1"/>
    <property type="molecule type" value="Genomic_DNA"/>
</dbReference>
<proteinExistence type="predicted"/>
<dbReference type="InterPro" id="IPR002423">
    <property type="entry name" value="Cpn60/GroEL/TCP-1"/>
</dbReference>
<evidence type="ECO:0000256" key="3">
    <source>
        <dbReference type="ARBA" id="ARBA00023186"/>
    </source>
</evidence>
<gene>
    <name evidence="4" type="ORF">OIU79_012418</name>
</gene>
<evidence type="ECO:0000313" key="4">
    <source>
        <dbReference type="EMBL" id="KAJ6699148.1"/>
    </source>
</evidence>
<protein>
    <submittedName>
        <fullName evidence="4">CHAPERONIN</fullName>
    </submittedName>
</protein>
<evidence type="ECO:0000313" key="5">
    <source>
        <dbReference type="Proteomes" id="UP001151532"/>
    </source>
</evidence>
<evidence type="ECO:0000256" key="2">
    <source>
        <dbReference type="ARBA" id="ARBA00022840"/>
    </source>
</evidence>
<sequence>MRLLSSVEELVVVVDAKGCRFRLSTGVELVSEWQQNVLAMLCCKRFWTTKDEQQFAKLAVDASYEDAVHDSRVLLGGGWPEMVTAKEVDELARVTPGKKPHAIEAFSWALIPIPTVIAENAGLDSAELVAQLRAEHRKEGCSSGTDVISGSVPLASGKEVKEEVVGYGYKVSTKRKGRVRALDPILTVTKSKEQSVGFEVGRVRDGGRVSNER</sequence>
<comment type="caution">
    <text evidence="4">The sequence shown here is derived from an EMBL/GenBank/DDBJ whole genome shotgun (WGS) entry which is preliminary data.</text>
</comment>
<reference evidence="4" key="1">
    <citation type="submission" date="2022-11" db="EMBL/GenBank/DDBJ databases">
        <authorList>
            <person name="Hyden B.L."/>
            <person name="Feng K."/>
            <person name="Yates T."/>
            <person name="Jawdy S."/>
            <person name="Smart L.B."/>
            <person name="Muchero W."/>
        </authorList>
    </citation>
    <scope>NUCLEOTIDE SEQUENCE</scope>
    <source>
        <tissue evidence="4">Shoot tip</tissue>
    </source>
</reference>
<reference evidence="4" key="2">
    <citation type="journal article" date="2023" name="Int. J. Mol. Sci.">
        <title>De Novo Assembly and Annotation of 11 Diverse Shrub Willow (Salix) Genomes Reveals Novel Gene Organization in Sex-Linked Regions.</title>
        <authorList>
            <person name="Hyden B."/>
            <person name="Feng K."/>
            <person name="Yates T.B."/>
            <person name="Jawdy S."/>
            <person name="Cereghino C."/>
            <person name="Smart L.B."/>
            <person name="Muchero W."/>
        </authorList>
    </citation>
    <scope>NUCLEOTIDE SEQUENCE</scope>
    <source>
        <tissue evidence="4">Shoot tip</tissue>
    </source>
</reference>
<dbReference type="Proteomes" id="UP001151532">
    <property type="component" value="Chromosome 6"/>
</dbReference>
<dbReference type="Pfam" id="PF00118">
    <property type="entry name" value="Cpn60_TCP1"/>
    <property type="match status" value="1"/>
</dbReference>
<keyword evidence="5" id="KW-1185">Reference proteome</keyword>
<accession>A0A9Q0Q340</accession>
<dbReference type="SUPFAM" id="SSF48592">
    <property type="entry name" value="GroEL equatorial domain-like"/>
    <property type="match status" value="1"/>
</dbReference>
<dbReference type="PANTHER" id="PTHR11353">
    <property type="entry name" value="CHAPERONIN"/>
    <property type="match status" value="1"/>
</dbReference>
<keyword evidence="1" id="KW-0547">Nucleotide-binding</keyword>
<dbReference type="OrthoDB" id="10259763at2759"/>
<dbReference type="GO" id="GO:0005524">
    <property type="term" value="F:ATP binding"/>
    <property type="evidence" value="ECO:0007669"/>
    <property type="project" value="UniProtKB-KW"/>
</dbReference>
<organism evidence="4 5">
    <name type="scientific">Salix purpurea</name>
    <name type="common">Purple osier willow</name>
    <dbReference type="NCBI Taxonomy" id="77065"/>
    <lineage>
        <taxon>Eukaryota</taxon>
        <taxon>Viridiplantae</taxon>
        <taxon>Streptophyta</taxon>
        <taxon>Embryophyta</taxon>
        <taxon>Tracheophyta</taxon>
        <taxon>Spermatophyta</taxon>
        <taxon>Magnoliopsida</taxon>
        <taxon>eudicotyledons</taxon>
        <taxon>Gunneridae</taxon>
        <taxon>Pentapetalae</taxon>
        <taxon>rosids</taxon>
        <taxon>fabids</taxon>
        <taxon>Malpighiales</taxon>
        <taxon>Salicaceae</taxon>
        <taxon>Saliceae</taxon>
        <taxon>Salix</taxon>
    </lineage>
</organism>
<keyword evidence="2" id="KW-0067">ATP-binding</keyword>
<dbReference type="Gene3D" id="1.10.560.10">
    <property type="entry name" value="GroEL-like equatorial domain"/>
    <property type="match status" value="1"/>
</dbReference>
<dbReference type="InterPro" id="IPR027413">
    <property type="entry name" value="GROEL-like_equatorial_sf"/>
</dbReference>
<dbReference type="GO" id="GO:0140662">
    <property type="term" value="F:ATP-dependent protein folding chaperone"/>
    <property type="evidence" value="ECO:0007669"/>
    <property type="project" value="InterPro"/>
</dbReference>
<name>A0A9Q0Q340_SALPP</name>